<dbReference type="EMBL" id="QGMF01000276">
    <property type="protein sequence ID" value="TVY17226.1"/>
    <property type="molecule type" value="Genomic_DNA"/>
</dbReference>
<accession>A0A8T9BCK1</accession>
<dbReference type="Pfam" id="PF13450">
    <property type="entry name" value="NAD_binding_8"/>
    <property type="match status" value="1"/>
</dbReference>
<dbReference type="GO" id="GO:0004497">
    <property type="term" value="F:monooxygenase activity"/>
    <property type="evidence" value="ECO:0007669"/>
    <property type="project" value="UniProtKB-KW"/>
</dbReference>
<dbReference type="AlphaFoldDB" id="A0A8T9BCK1"/>
<dbReference type="Proteomes" id="UP000469559">
    <property type="component" value="Unassembled WGS sequence"/>
</dbReference>
<comment type="caution">
    <text evidence="2">The sequence shown here is derived from an EMBL/GenBank/DDBJ whole genome shotgun (WGS) entry which is preliminary data.</text>
</comment>
<evidence type="ECO:0000313" key="3">
    <source>
        <dbReference type="Proteomes" id="UP000469559"/>
    </source>
</evidence>
<protein>
    <submittedName>
        <fullName evidence="2">Putative sterigmatocystin biosynthesis monooxygenase</fullName>
    </submittedName>
</protein>
<dbReference type="PANTHER" id="PTHR42877">
    <property type="entry name" value="L-ORNITHINE N(5)-MONOOXYGENASE-RELATED"/>
    <property type="match status" value="1"/>
</dbReference>
<keyword evidence="3" id="KW-1185">Reference proteome</keyword>
<dbReference type="PANTHER" id="PTHR42877:SF8">
    <property type="entry name" value="MONOOXYGENASE"/>
    <property type="match status" value="1"/>
</dbReference>
<name>A0A8T9BCK1_9HELO</name>
<proteinExistence type="inferred from homology"/>
<dbReference type="OrthoDB" id="74360at2759"/>
<evidence type="ECO:0000256" key="1">
    <source>
        <dbReference type="ARBA" id="ARBA00010139"/>
    </source>
</evidence>
<keyword evidence="2" id="KW-0560">Oxidoreductase</keyword>
<comment type="similarity">
    <text evidence="1">Belongs to the FAD-binding monooxygenase family.</text>
</comment>
<dbReference type="InterPro" id="IPR036188">
    <property type="entry name" value="FAD/NAD-bd_sf"/>
</dbReference>
<gene>
    <name evidence="2" type="primary">stcW_9</name>
    <name evidence="2" type="ORF">LARI1_G005606</name>
</gene>
<dbReference type="SUPFAM" id="SSF51905">
    <property type="entry name" value="FAD/NAD(P)-binding domain"/>
    <property type="match status" value="1"/>
</dbReference>
<reference evidence="2 3" key="1">
    <citation type="submission" date="2018-05" db="EMBL/GenBank/DDBJ databases">
        <title>Whole genome sequencing for identification of molecular markers to develop diagnostic detection tools for the regulated plant pathogen Lachnellula willkommii.</title>
        <authorList>
            <person name="Giroux E."/>
            <person name="Bilodeau G."/>
        </authorList>
    </citation>
    <scope>NUCLEOTIDE SEQUENCE [LARGE SCALE GENOMIC DNA]</scope>
    <source>
        <strain evidence="2 3">CBS 203.66</strain>
    </source>
</reference>
<keyword evidence="2" id="KW-0503">Monooxygenase</keyword>
<organism evidence="2 3">
    <name type="scientific">Lachnellula arida</name>
    <dbReference type="NCBI Taxonomy" id="1316785"/>
    <lineage>
        <taxon>Eukaryota</taxon>
        <taxon>Fungi</taxon>
        <taxon>Dikarya</taxon>
        <taxon>Ascomycota</taxon>
        <taxon>Pezizomycotina</taxon>
        <taxon>Leotiomycetes</taxon>
        <taxon>Helotiales</taxon>
        <taxon>Lachnaceae</taxon>
        <taxon>Lachnellula</taxon>
    </lineage>
</organism>
<sequence>MLFANKFDLHNGNTRRKTRGDNLRRAGASGLLMAYKLQRHFKTYSLTVFEKNPEVSGTWFKNRSVCVRCSVSNYTWSFEPKLDWSGCMLAVKLSMQIPSHLKNYIKTEHQEVSAYWDNATAGHDVKNQDLKGGVELTQHCAIPGLNSYKGTLLHTANWDDSVDLTGKRAGLIGMGKSVSPKWTRQTLTPSSSSDIQVLPKIQTIASHVTTVIRTPTWISPVQRLEGPAALTEYRRRIERGLNHYFGRFLKNTKAVGCRRLTPGVSYLELSEISKVFKSPRKTVFATDNGTEYPVDFQHHLQASLPSHSSASMARISKKSERSTILSAWRRRFPNYLMFFSHNSHFGNGPVLSARSTSRLLYMLSSSTASKHDIRTFAPTKEAVGDFIAHRDDFMTKSVWADPCRSWYKNRPDGPIAVSGQAQHSTTLKRCVVGEWISQTELGPTADWGYCIREKDDGPATTGGKKRLLSYQWDIER</sequence>
<dbReference type="Gene3D" id="3.50.50.60">
    <property type="entry name" value="FAD/NAD(P)-binding domain"/>
    <property type="match status" value="3"/>
</dbReference>
<dbReference type="InterPro" id="IPR051209">
    <property type="entry name" value="FAD-bind_Monooxygenase_sf"/>
</dbReference>
<evidence type="ECO:0000313" key="2">
    <source>
        <dbReference type="EMBL" id="TVY17226.1"/>
    </source>
</evidence>